<dbReference type="GO" id="GO:0000027">
    <property type="term" value="P:ribosomal large subunit assembly"/>
    <property type="evidence" value="ECO:0007669"/>
    <property type="project" value="TreeGrafter"/>
</dbReference>
<evidence type="ECO:0000256" key="3">
    <source>
        <dbReference type="ARBA" id="ARBA00022737"/>
    </source>
</evidence>
<comment type="subcellular location">
    <subcellularLocation>
        <location evidence="1">Nucleus</location>
        <location evidence="1">Nucleolus</location>
    </subcellularLocation>
</comment>
<evidence type="ECO:0000313" key="9">
    <source>
        <dbReference type="Proteomes" id="UP000594454"/>
    </source>
</evidence>
<sequence length="488" mass="54113">MSNKRQKMSANTDEKDEVPQTVQARFISEIGEEVGVPMHVPSDVTAEQLGLILNAVLENEEKIPYLFFADDKEIKVSLSKTIDLKLADTENVFDIVYQPQAIFKVRPVTRCSSSMPGHAEAVVSIGFSPNSLHLASGSGDTTVRLWDLNTETPLFTCTGHKQWVLCVVWSPDSKKLASACKAGVIIIWDPETGKQKGRSLTGHKKWIHGLSWEPYHQNPECRRLASAGSDGDIRIWDTVLGQCQLVLSSHAAAVTAVRWGGSGLIYSGSKDRTIKVWRGKDGALCRTMTGHAHWVNSLALNTDYVLRTGPFHPVHDRDKKYAQIAESEMKKMALERYTQVCPNGVESLVSCSDDFTLYLWKSDQTKCIARLTGHQNVVNDVKYSPDVKIIASASFDKSVKLWRASDGQFICTFRGHVQAVYTVAWSADSRLLVSGSKDSTLKVWSVQTKKLCQELPGHADEVFGVDWAPDGSRVASAGKDKVVKLWQY</sequence>
<dbReference type="InterPro" id="IPR001680">
    <property type="entry name" value="WD40_rpt"/>
</dbReference>
<dbReference type="FunFam" id="2.130.10.10:FF:000092">
    <property type="entry name" value="notchless protein homolog"/>
    <property type="match status" value="1"/>
</dbReference>
<dbReference type="InterPro" id="IPR001632">
    <property type="entry name" value="WD40_G-protein_beta-like"/>
</dbReference>
<feature type="domain" description="NLE" evidence="7">
    <location>
        <begin position="22"/>
        <end position="82"/>
    </location>
</feature>
<dbReference type="GO" id="GO:0007219">
    <property type="term" value="P:Notch signaling pathway"/>
    <property type="evidence" value="ECO:0007669"/>
    <property type="project" value="TreeGrafter"/>
</dbReference>
<evidence type="ECO:0000256" key="4">
    <source>
        <dbReference type="ARBA" id="ARBA00023242"/>
    </source>
</evidence>
<evidence type="ECO:0000256" key="1">
    <source>
        <dbReference type="ARBA" id="ARBA00004604"/>
    </source>
</evidence>
<dbReference type="InterPro" id="IPR015943">
    <property type="entry name" value="WD40/YVTN_repeat-like_dom_sf"/>
</dbReference>
<evidence type="ECO:0000256" key="5">
    <source>
        <dbReference type="ARBA" id="ARBA00061016"/>
    </source>
</evidence>
<dbReference type="AlphaFoldDB" id="A0A7R8V456"/>
<name>A0A7R8V456_HERIL</name>
<dbReference type="InterPro" id="IPR011047">
    <property type="entry name" value="Quinoprotein_ADH-like_sf"/>
</dbReference>
<dbReference type="OrthoDB" id="10267436at2759"/>
<feature type="repeat" description="WD" evidence="6">
    <location>
        <begin position="455"/>
        <end position="488"/>
    </location>
</feature>
<dbReference type="OMA" id="AWEPYHR"/>
<dbReference type="FunCoup" id="A0A7R8V456">
    <property type="interactions" value="1363"/>
</dbReference>
<gene>
    <name evidence="8" type="ORF">HERILL_LOCUS14112</name>
</gene>
<protein>
    <recommendedName>
        <fullName evidence="7">NLE domain-containing protein</fullName>
    </recommendedName>
</protein>
<proteinExistence type="inferred from homology"/>
<keyword evidence="3" id="KW-0677">Repeat</keyword>
<dbReference type="InterPro" id="IPR020472">
    <property type="entry name" value="WD40_PAC1"/>
</dbReference>
<evidence type="ECO:0000259" key="7">
    <source>
        <dbReference type="Pfam" id="PF08154"/>
    </source>
</evidence>
<feature type="repeat" description="WD" evidence="6">
    <location>
        <begin position="413"/>
        <end position="454"/>
    </location>
</feature>
<dbReference type="PANTHER" id="PTHR19848">
    <property type="entry name" value="WD40 REPEAT PROTEIN"/>
    <property type="match status" value="1"/>
</dbReference>
<dbReference type="Gene3D" id="2.130.10.10">
    <property type="entry name" value="YVTN repeat-like/Quinoprotein amine dehydrogenase"/>
    <property type="match status" value="1"/>
</dbReference>
<dbReference type="PRINTS" id="PR00319">
    <property type="entry name" value="GPROTEINB"/>
</dbReference>
<dbReference type="SUPFAM" id="SSF50998">
    <property type="entry name" value="Quinoprotein alcohol dehydrogenase-like"/>
    <property type="match status" value="1"/>
</dbReference>
<dbReference type="GO" id="GO:0005730">
    <property type="term" value="C:nucleolus"/>
    <property type="evidence" value="ECO:0007669"/>
    <property type="project" value="UniProtKB-SubCell"/>
</dbReference>
<dbReference type="SMART" id="SM00320">
    <property type="entry name" value="WD40"/>
    <property type="match status" value="8"/>
</dbReference>
<dbReference type="Proteomes" id="UP000594454">
    <property type="component" value="Chromosome 5"/>
</dbReference>
<dbReference type="InParanoid" id="A0A7R8V456"/>
<feature type="repeat" description="WD" evidence="6">
    <location>
        <begin position="157"/>
        <end position="198"/>
    </location>
</feature>
<dbReference type="InterPro" id="IPR019775">
    <property type="entry name" value="WD40_repeat_CS"/>
</dbReference>
<reference evidence="8 9" key="1">
    <citation type="submission" date="2020-11" db="EMBL/GenBank/DDBJ databases">
        <authorList>
            <person name="Wallbank WR R."/>
            <person name="Pardo Diaz C."/>
            <person name="Kozak K."/>
            <person name="Martin S."/>
            <person name="Jiggins C."/>
            <person name="Moest M."/>
            <person name="Warren A I."/>
            <person name="Generalovic N T."/>
            <person name="Byers J.R.P. K."/>
            <person name="Montejo-Kovacevich G."/>
            <person name="Yen C E."/>
        </authorList>
    </citation>
    <scope>NUCLEOTIDE SEQUENCE [LARGE SCALE GENOMIC DNA]</scope>
</reference>
<dbReference type="CDD" id="cd00200">
    <property type="entry name" value="WD40"/>
    <property type="match status" value="1"/>
</dbReference>
<dbReference type="InterPro" id="IPR012972">
    <property type="entry name" value="NLE"/>
</dbReference>
<comment type="similarity">
    <text evidence="5">Belongs to the NLE1/RSA4 family.</text>
</comment>
<keyword evidence="4" id="KW-0539">Nucleus</keyword>
<dbReference type="PANTHER" id="PTHR19848:SF0">
    <property type="entry name" value="NOTCHLESS PROTEIN HOMOLOG 1"/>
    <property type="match status" value="1"/>
</dbReference>
<feature type="repeat" description="WD" evidence="6">
    <location>
        <begin position="247"/>
        <end position="287"/>
    </location>
</feature>
<organism evidence="8 9">
    <name type="scientific">Hermetia illucens</name>
    <name type="common">Black soldier fly</name>
    <dbReference type="NCBI Taxonomy" id="343691"/>
    <lineage>
        <taxon>Eukaryota</taxon>
        <taxon>Metazoa</taxon>
        <taxon>Ecdysozoa</taxon>
        <taxon>Arthropoda</taxon>
        <taxon>Hexapoda</taxon>
        <taxon>Insecta</taxon>
        <taxon>Pterygota</taxon>
        <taxon>Neoptera</taxon>
        <taxon>Endopterygota</taxon>
        <taxon>Diptera</taxon>
        <taxon>Brachycera</taxon>
        <taxon>Stratiomyomorpha</taxon>
        <taxon>Stratiomyidae</taxon>
        <taxon>Hermetiinae</taxon>
        <taxon>Hermetia</taxon>
    </lineage>
</organism>
<dbReference type="PRINTS" id="PR00320">
    <property type="entry name" value="GPROTEINBRPT"/>
</dbReference>
<feature type="repeat" description="WD" evidence="6">
    <location>
        <begin position="371"/>
        <end position="412"/>
    </location>
</feature>
<keyword evidence="9" id="KW-1185">Reference proteome</keyword>
<dbReference type="PROSITE" id="PS50082">
    <property type="entry name" value="WD_REPEATS_2"/>
    <property type="match status" value="7"/>
</dbReference>
<dbReference type="EMBL" id="LR899013">
    <property type="protein sequence ID" value="CAD7091707.1"/>
    <property type="molecule type" value="Genomic_DNA"/>
</dbReference>
<keyword evidence="2 6" id="KW-0853">WD repeat</keyword>
<feature type="repeat" description="WD" evidence="6">
    <location>
        <begin position="200"/>
        <end position="237"/>
    </location>
</feature>
<accession>A0A7R8V456</accession>
<dbReference type="PROSITE" id="PS00678">
    <property type="entry name" value="WD_REPEATS_1"/>
    <property type="match status" value="1"/>
</dbReference>
<dbReference type="Pfam" id="PF00400">
    <property type="entry name" value="WD40"/>
    <property type="match status" value="7"/>
</dbReference>
<evidence type="ECO:0000256" key="2">
    <source>
        <dbReference type="ARBA" id="ARBA00022574"/>
    </source>
</evidence>
<evidence type="ECO:0000256" key="6">
    <source>
        <dbReference type="PROSITE-ProRule" id="PRU00221"/>
    </source>
</evidence>
<dbReference type="PROSITE" id="PS50294">
    <property type="entry name" value="WD_REPEATS_REGION"/>
    <property type="match status" value="7"/>
</dbReference>
<dbReference type="Pfam" id="PF08154">
    <property type="entry name" value="NLE"/>
    <property type="match status" value="1"/>
</dbReference>
<feature type="repeat" description="WD" evidence="6">
    <location>
        <begin position="115"/>
        <end position="156"/>
    </location>
</feature>
<evidence type="ECO:0000313" key="8">
    <source>
        <dbReference type="EMBL" id="CAD7091707.1"/>
    </source>
</evidence>